<evidence type="ECO:0000259" key="1">
    <source>
        <dbReference type="Pfam" id="PF03724"/>
    </source>
</evidence>
<dbReference type="Proteomes" id="UP001501496">
    <property type="component" value="Unassembled WGS sequence"/>
</dbReference>
<evidence type="ECO:0000313" key="3">
    <source>
        <dbReference type="Proteomes" id="UP001501496"/>
    </source>
</evidence>
<dbReference type="InterPro" id="IPR053147">
    <property type="entry name" value="Hsp_HslJ-like"/>
</dbReference>
<dbReference type="RefSeq" id="WP_344787097.1">
    <property type="nucleotide sequence ID" value="NZ_BAABCA010000002.1"/>
</dbReference>
<gene>
    <name evidence="2" type="ORF">GCM10022291_10880</name>
</gene>
<reference evidence="3" key="1">
    <citation type="journal article" date="2019" name="Int. J. Syst. Evol. Microbiol.">
        <title>The Global Catalogue of Microorganisms (GCM) 10K type strain sequencing project: providing services to taxonomists for standard genome sequencing and annotation.</title>
        <authorList>
            <consortium name="The Broad Institute Genomics Platform"/>
            <consortium name="The Broad Institute Genome Sequencing Center for Infectious Disease"/>
            <person name="Wu L."/>
            <person name="Ma J."/>
        </authorList>
    </citation>
    <scope>NUCLEOTIDE SEQUENCE [LARGE SCALE GENOMIC DNA]</scope>
    <source>
        <strain evidence="3">JCM 17630</strain>
    </source>
</reference>
<organism evidence="2 3">
    <name type="scientific">Postechiella marina</name>
    <dbReference type="NCBI Taxonomy" id="943941"/>
    <lineage>
        <taxon>Bacteria</taxon>
        <taxon>Pseudomonadati</taxon>
        <taxon>Bacteroidota</taxon>
        <taxon>Flavobacteriia</taxon>
        <taxon>Flavobacteriales</taxon>
        <taxon>Flavobacteriaceae</taxon>
        <taxon>Postechiella</taxon>
    </lineage>
</organism>
<dbReference type="EMBL" id="BAABCA010000002">
    <property type="protein sequence ID" value="GAA4233555.1"/>
    <property type="molecule type" value="Genomic_DNA"/>
</dbReference>
<sequence>MKLILILFSALVIKSCGNSKPLNLQENNTPFLTKLDSTYYITTINNKDVSAHKLFINFNNNTKQVSGFSGCNRFFGSYKFKKDTLSFSPLGLTRKMCKGEANTIENEFHQAIKTINQVTGTKNTVAFLNKKNVIITAKKEVVNQNLTLEYTTSNRGTYKAIKIDKMGVYTSSKRNAKPLFTKHSKTQWQLLLKLTEDINLNAMTNLDSPSVKHQFDGAPLAHFKITKEGKTYQTKAFDHGNPLPEIEQLVKEILSISKNIE</sequence>
<dbReference type="Pfam" id="PF03724">
    <property type="entry name" value="META"/>
    <property type="match status" value="1"/>
</dbReference>
<dbReference type="PANTHER" id="PTHR35535">
    <property type="entry name" value="HEAT SHOCK PROTEIN HSLJ"/>
    <property type="match status" value="1"/>
</dbReference>
<proteinExistence type="predicted"/>
<accession>A0ABP8C4K0</accession>
<feature type="domain" description="DUF306" evidence="1">
    <location>
        <begin position="37"/>
        <end position="131"/>
    </location>
</feature>
<dbReference type="PANTHER" id="PTHR35535:SF1">
    <property type="entry name" value="HEAT SHOCK PROTEIN HSLJ"/>
    <property type="match status" value="1"/>
</dbReference>
<dbReference type="InterPro" id="IPR038670">
    <property type="entry name" value="HslJ-like_sf"/>
</dbReference>
<protein>
    <recommendedName>
        <fullName evidence="1">DUF306 domain-containing protein</fullName>
    </recommendedName>
</protein>
<name>A0ABP8C4K0_9FLAO</name>
<dbReference type="InterPro" id="IPR005184">
    <property type="entry name" value="DUF306_Meta_HslJ"/>
</dbReference>
<evidence type="ECO:0000313" key="2">
    <source>
        <dbReference type="EMBL" id="GAA4233555.1"/>
    </source>
</evidence>
<keyword evidence="3" id="KW-1185">Reference proteome</keyword>
<comment type="caution">
    <text evidence="2">The sequence shown here is derived from an EMBL/GenBank/DDBJ whole genome shotgun (WGS) entry which is preliminary data.</text>
</comment>
<dbReference type="Gene3D" id="2.40.128.270">
    <property type="match status" value="1"/>
</dbReference>